<keyword evidence="4" id="KW-1185">Reference proteome</keyword>
<evidence type="ECO:0000259" key="2">
    <source>
        <dbReference type="Pfam" id="PF08751"/>
    </source>
</evidence>
<dbReference type="SUPFAM" id="SSF52540">
    <property type="entry name" value="P-loop containing nucleoside triphosphate hydrolases"/>
    <property type="match status" value="2"/>
</dbReference>
<dbReference type="CDD" id="cd18809">
    <property type="entry name" value="SF1_C_RecD"/>
    <property type="match status" value="1"/>
</dbReference>
<dbReference type="InterPro" id="IPR014862">
    <property type="entry name" value="TrwC"/>
</dbReference>
<organism evidence="3 4">
    <name type="scientific">Microlunatus kandeliicorticis</name>
    <dbReference type="NCBI Taxonomy" id="1759536"/>
    <lineage>
        <taxon>Bacteria</taxon>
        <taxon>Bacillati</taxon>
        <taxon>Actinomycetota</taxon>
        <taxon>Actinomycetes</taxon>
        <taxon>Propionibacteriales</taxon>
        <taxon>Propionibacteriaceae</taxon>
        <taxon>Microlunatus</taxon>
    </lineage>
</organism>
<dbReference type="Proteomes" id="UP000523079">
    <property type="component" value="Unassembled WGS sequence"/>
</dbReference>
<evidence type="ECO:0000313" key="3">
    <source>
        <dbReference type="EMBL" id="MBA8792849.1"/>
    </source>
</evidence>
<dbReference type="NCBIfam" id="NF041492">
    <property type="entry name" value="MobF"/>
    <property type="match status" value="1"/>
</dbReference>
<feature type="region of interest" description="Disordered" evidence="1">
    <location>
        <begin position="1131"/>
        <end position="1171"/>
    </location>
</feature>
<dbReference type="Gene3D" id="3.40.50.300">
    <property type="entry name" value="P-loop containing nucleotide triphosphate hydrolases"/>
    <property type="match status" value="2"/>
</dbReference>
<feature type="domain" description="TrwC relaxase" evidence="2">
    <location>
        <begin position="9"/>
        <end position="401"/>
    </location>
</feature>
<evidence type="ECO:0000313" key="4">
    <source>
        <dbReference type="Proteomes" id="UP000523079"/>
    </source>
</evidence>
<accession>A0A7W3IPG7</accession>
<name>A0A7W3IPG7_9ACTN</name>
<dbReference type="AlphaFoldDB" id="A0A7W3IPG7"/>
<proteinExistence type="predicted"/>
<comment type="caution">
    <text evidence="3">The sequence shown here is derived from an EMBL/GenBank/DDBJ whole genome shotgun (WGS) entry which is preliminary data.</text>
</comment>
<dbReference type="Pfam" id="PF13604">
    <property type="entry name" value="AAA_30"/>
    <property type="match status" value="1"/>
</dbReference>
<dbReference type="Pfam" id="PF08751">
    <property type="entry name" value="TrwC"/>
    <property type="match status" value="1"/>
</dbReference>
<reference evidence="3 4" key="1">
    <citation type="submission" date="2020-07" db="EMBL/GenBank/DDBJ databases">
        <title>Sequencing the genomes of 1000 actinobacteria strains.</title>
        <authorList>
            <person name="Klenk H.-P."/>
        </authorList>
    </citation>
    <scope>NUCLEOTIDE SEQUENCE [LARGE SCALE GENOMIC DNA]</scope>
    <source>
        <strain evidence="3 4">DSM 100723</strain>
    </source>
</reference>
<dbReference type="RefSeq" id="WP_182558436.1">
    <property type="nucleotide sequence ID" value="NZ_JACGWT010000001.1"/>
</dbReference>
<dbReference type="EMBL" id="JACGWT010000001">
    <property type="protein sequence ID" value="MBA8792849.1"/>
    <property type="molecule type" value="Genomic_DNA"/>
</dbReference>
<protein>
    <submittedName>
        <fullName evidence="3">Conjugative relaxase-like TrwC/TraI family protein</fullName>
    </submittedName>
</protein>
<dbReference type="InterPro" id="IPR027417">
    <property type="entry name" value="P-loop_NTPase"/>
</dbReference>
<dbReference type="Gene3D" id="2.30.30.940">
    <property type="match status" value="1"/>
</dbReference>
<dbReference type="SUPFAM" id="SSF55464">
    <property type="entry name" value="Origin of replication-binding domain, RBD-like"/>
    <property type="match status" value="1"/>
</dbReference>
<gene>
    <name evidence="3" type="ORF">FHX74_000443</name>
</gene>
<evidence type="ECO:0000256" key="1">
    <source>
        <dbReference type="SAM" id="MobiDB-lite"/>
    </source>
</evidence>
<sequence length="1198" mass="130531">MMTIHVLHAGDGYLYLIRSVAAHDAQRAPGETLAGYYAAAGQPPGRWAGRLATDLGVAGEVTEEQMCSLFGEGRHPNADQVRQGLLHDGFSADEADRAVRLGRRFPVYGRAATLNPAFAEAYRAEERSIGRGLTDEERLTIRQRVAAEDFERRTGRLPVDPVELEAVDRGTSRSAVAGYDFVFTPVKSVSVLWGLGSPETRRQIHEAHRAAVADAIHWLESNAAFTRTGTEGQAQIDTTGVMAATFDHWDSRAGDPDLHTHVAVSNKVRGADSKWRSLDGRALFAAAVSLSERYNTRIEDELRTRLGVRFTERGDGEGRRPVREIDGVLPALLRQFSKRRLSIEGIYRDQLGDYRATHGREPSEPARLSLYQQATLSERPEKQRGRSLEQMVSAWRVEAERVLGTPGISAAIESAALGHRADRSAVDVDALADAVLNVLASERSTWAIHHVRAEAHRQSRWATTDDRDGLVEQIAKLATAPDRSIRIETPRAVAEPAELRRADGLSVFVEHGSARFTTRTILDAEERIVTAARKRDAITLDRDIVRAAVDRAGTGSRRLNDGQRALVRSFCLSGRRAQLALAPAGAGKTTAMRAVADAWSAAGHEVIALAPSAAAADVLASEIGVPADTAAKFDHDRPDVRPGTLILVDEAGMTGTLVLDRLVARAGAAGAVVRLVGDDQQLGAVEAGGVIRQIAHDVGAVRMEQVVRFADSAEAAVTLQVRRGDVRAIAFYLAKDRVVAGTTETVPDAAYVAWLTDLDAGRDSLLLAPSASQVTALNARARADRVLAGKVAADGVALRDGTVAGVGDHITTRRNERLLLVHSGRDWVKNGDSWRVEQVGDDGTVTAVHRRHRGQVTLPADYVGAQVELDYARTIRRSQGLTVDRAHLLVDPRMAREDLYVGLTRARESTRLYVAIMTEPGPDHLPEVSGSAADVLRGVLARTGVELSAAETIRESLAAAGDLRRMAVEYEHALGVSVGTRYATAAESVRAGITADAAWPYVARRLHRAEADGWSVTELLRRAESLSGWADARSEAEVMAYRIDRLMSAGERRTERPVPTWLAPPPARHLEAPWDDYLPKRYRQLAERVRDLAAETERDGPQWLTDLEAAPNRPEALRQVVSYRAVYGITDPSPLGPEPALRSRQHEAWTEATRAARHHDEPEPEPAAAQRLLAELEGPSVAYDEAPPDVHRAHARHL</sequence>